<keyword evidence="1" id="KW-0812">Transmembrane</keyword>
<dbReference type="Proteomes" id="UP000215002">
    <property type="component" value="Chromosome"/>
</dbReference>
<protein>
    <submittedName>
        <fullName evidence="2">Uncharacterized protein</fullName>
    </submittedName>
</protein>
<keyword evidence="3" id="KW-1185">Reference proteome</keyword>
<proteinExistence type="predicted"/>
<keyword evidence="1" id="KW-0472">Membrane</keyword>
<organism evidence="2 3">
    <name type="scientific">Mucilaginibacter xinganensis</name>
    <dbReference type="NCBI Taxonomy" id="1234841"/>
    <lineage>
        <taxon>Bacteria</taxon>
        <taxon>Pseudomonadati</taxon>
        <taxon>Bacteroidota</taxon>
        <taxon>Sphingobacteriia</taxon>
        <taxon>Sphingobacteriales</taxon>
        <taxon>Sphingobacteriaceae</taxon>
        <taxon>Mucilaginibacter</taxon>
    </lineage>
</organism>
<accession>A0A223NRJ5</accession>
<keyword evidence="1" id="KW-1133">Transmembrane helix</keyword>
<evidence type="ECO:0000256" key="1">
    <source>
        <dbReference type="SAM" id="Phobius"/>
    </source>
</evidence>
<evidence type="ECO:0000313" key="3">
    <source>
        <dbReference type="Proteomes" id="UP000215002"/>
    </source>
</evidence>
<dbReference type="EMBL" id="CP022743">
    <property type="protein sequence ID" value="ASU32324.1"/>
    <property type="molecule type" value="Genomic_DNA"/>
</dbReference>
<name>A0A223NRJ5_9SPHI</name>
<dbReference type="AlphaFoldDB" id="A0A223NRJ5"/>
<dbReference type="KEGG" id="muc:MuYL_0421"/>
<evidence type="ECO:0000313" key="2">
    <source>
        <dbReference type="EMBL" id="ASU32324.1"/>
    </source>
</evidence>
<sequence length="47" mass="5582">MLRQGRQVFKQRFVWITAFLIFAFLFARIKTELKVFFSMAGLNNPAK</sequence>
<feature type="transmembrane region" description="Helical" evidence="1">
    <location>
        <begin position="12"/>
        <end position="29"/>
    </location>
</feature>
<gene>
    <name evidence="2" type="ORF">MuYL_0421</name>
</gene>
<reference evidence="2 3" key="1">
    <citation type="submission" date="2017-08" db="EMBL/GenBank/DDBJ databases">
        <title>Complete genome sequence of Mucilaginibacter sp. strain BJC16-A31.</title>
        <authorList>
            <consortium name="Henan University of Science and Technology"/>
            <person name="You X."/>
        </authorList>
    </citation>
    <scope>NUCLEOTIDE SEQUENCE [LARGE SCALE GENOMIC DNA]</scope>
    <source>
        <strain evidence="2 3">BJC16-A31</strain>
    </source>
</reference>